<evidence type="ECO:0008006" key="3">
    <source>
        <dbReference type="Google" id="ProtNLM"/>
    </source>
</evidence>
<name>A0A9P5TG08_GYMJU</name>
<reference evidence="1" key="1">
    <citation type="submission" date="2020-11" db="EMBL/GenBank/DDBJ databases">
        <authorList>
            <consortium name="DOE Joint Genome Institute"/>
            <person name="Ahrendt S."/>
            <person name="Riley R."/>
            <person name="Andreopoulos W."/>
            <person name="LaButti K."/>
            <person name="Pangilinan J."/>
            <person name="Ruiz-duenas F.J."/>
            <person name="Barrasa J.M."/>
            <person name="Sanchez-Garcia M."/>
            <person name="Camarero S."/>
            <person name="Miyauchi S."/>
            <person name="Serrano A."/>
            <person name="Linde D."/>
            <person name="Babiker R."/>
            <person name="Drula E."/>
            <person name="Ayuso-Fernandez I."/>
            <person name="Pacheco R."/>
            <person name="Padilla G."/>
            <person name="Ferreira P."/>
            <person name="Barriuso J."/>
            <person name="Kellner H."/>
            <person name="Castanera R."/>
            <person name="Alfaro M."/>
            <person name="Ramirez L."/>
            <person name="Pisabarro A.G."/>
            <person name="Kuo A."/>
            <person name="Tritt A."/>
            <person name="Lipzen A."/>
            <person name="He G."/>
            <person name="Yan M."/>
            <person name="Ng V."/>
            <person name="Cullen D."/>
            <person name="Martin F."/>
            <person name="Rosso M.-N."/>
            <person name="Henrissat B."/>
            <person name="Hibbett D."/>
            <person name="Martinez A.T."/>
            <person name="Grigoriev I.V."/>
        </authorList>
    </citation>
    <scope>NUCLEOTIDE SEQUENCE</scope>
    <source>
        <strain evidence="1">AH 44721</strain>
    </source>
</reference>
<dbReference type="EMBL" id="JADNYJ010000298">
    <property type="protein sequence ID" value="KAF8871621.1"/>
    <property type="molecule type" value="Genomic_DNA"/>
</dbReference>
<dbReference type="SUPFAM" id="SSF81383">
    <property type="entry name" value="F-box domain"/>
    <property type="match status" value="1"/>
</dbReference>
<evidence type="ECO:0000313" key="1">
    <source>
        <dbReference type="EMBL" id="KAF8871621.1"/>
    </source>
</evidence>
<dbReference type="OrthoDB" id="3248197at2759"/>
<accession>A0A9P5TG08</accession>
<comment type="caution">
    <text evidence="1">The sequence shown here is derived from an EMBL/GenBank/DDBJ whole genome shotgun (WGS) entry which is preliminary data.</text>
</comment>
<organism evidence="1 2">
    <name type="scientific">Gymnopilus junonius</name>
    <name type="common">Spectacular rustgill mushroom</name>
    <name type="synonym">Gymnopilus spectabilis subsp. junonius</name>
    <dbReference type="NCBI Taxonomy" id="109634"/>
    <lineage>
        <taxon>Eukaryota</taxon>
        <taxon>Fungi</taxon>
        <taxon>Dikarya</taxon>
        <taxon>Basidiomycota</taxon>
        <taxon>Agaricomycotina</taxon>
        <taxon>Agaricomycetes</taxon>
        <taxon>Agaricomycetidae</taxon>
        <taxon>Agaricales</taxon>
        <taxon>Agaricineae</taxon>
        <taxon>Hymenogastraceae</taxon>
        <taxon>Gymnopilus</taxon>
    </lineage>
</organism>
<dbReference type="AlphaFoldDB" id="A0A9P5TG08"/>
<protein>
    <recommendedName>
        <fullName evidence="3">F-box domain-containing protein</fullName>
    </recommendedName>
</protein>
<evidence type="ECO:0000313" key="2">
    <source>
        <dbReference type="Proteomes" id="UP000724874"/>
    </source>
</evidence>
<proteinExistence type="predicted"/>
<dbReference type="Proteomes" id="UP000724874">
    <property type="component" value="Unassembled WGS sequence"/>
</dbReference>
<sequence>MLSLQTKLHDKTEERDACQSVILQYRHLLSPLGLLPNGILAIIFGYCLPDSRCATFNTNEPPILLSLVCRRWRLVAYNSPQLWASLHIQFPSYTDSPGSEYNRPHFQAQVIHHQAAISQWLSRSGSFPLSISLYPLVNSYSAPIEYYQGYLDILLSVAHRIRAIAEIIPAGDFSSFFASFSAGDFPMLDTLHLTFNQSYRLGSATHDKKWQISELLCARNLRSLYISDFPCSFPHLVNGWSTLTHLDIISTDRYWKDEGLSIADLSTLFLQCGSLVHCGVEVHDMPSAVCSLDRIHLPIHLPYLRSITIMDGAPQLSTLMDILDLPNLRIVKYETKFLPSESRIPALFALLARNYGATESLMTNVEFMTSTELLRCFSLTPFLTHFRQEHSRIVIQQVDFSRTFLELLFPDEHCQCFWPHLINIDITGVRSLDIQDIIQFVRRRRTALALSGIILPLKQVRVEFGYTRSIGAR</sequence>
<gene>
    <name evidence="1" type="ORF">CPB84DRAFT_732483</name>
</gene>
<keyword evidence="2" id="KW-1185">Reference proteome</keyword>
<dbReference type="Gene3D" id="1.20.1280.50">
    <property type="match status" value="1"/>
</dbReference>
<dbReference type="InterPro" id="IPR036047">
    <property type="entry name" value="F-box-like_dom_sf"/>
</dbReference>